<keyword evidence="1" id="KW-0472">Membrane</keyword>
<dbReference type="Proteomes" id="UP000003688">
    <property type="component" value="Unassembled WGS sequence"/>
</dbReference>
<keyword evidence="1" id="KW-0812">Transmembrane</keyword>
<feature type="transmembrane region" description="Helical" evidence="1">
    <location>
        <begin position="6"/>
        <end position="26"/>
    </location>
</feature>
<reference evidence="2 3" key="1">
    <citation type="journal article" date="2011" name="J. Bacteriol.">
        <title>Genome sequence of 'Pedosphaera parvula' Ellin514, an aerobic Verrucomicrobial isolate from pasture soil.</title>
        <authorList>
            <person name="Kant R."/>
            <person name="van Passel M.W."/>
            <person name="Sangwan P."/>
            <person name="Palva A."/>
            <person name="Lucas S."/>
            <person name="Copeland A."/>
            <person name="Lapidus A."/>
            <person name="Glavina Del Rio T."/>
            <person name="Dalin E."/>
            <person name="Tice H."/>
            <person name="Bruce D."/>
            <person name="Goodwin L."/>
            <person name="Pitluck S."/>
            <person name="Chertkov O."/>
            <person name="Larimer F.W."/>
            <person name="Land M.L."/>
            <person name="Hauser L."/>
            <person name="Brettin T.S."/>
            <person name="Detter J.C."/>
            <person name="Han S."/>
            <person name="de Vos W.M."/>
            <person name="Janssen P.H."/>
            <person name="Smidt H."/>
        </authorList>
    </citation>
    <scope>NUCLEOTIDE SEQUENCE [LARGE SCALE GENOMIC DNA]</scope>
    <source>
        <strain evidence="2 3">Ellin514</strain>
    </source>
</reference>
<protein>
    <submittedName>
        <fullName evidence="2">Uncharacterized protein</fullName>
    </submittedName>
</protein>
<gene>
    <name evidence="2" type="ORF">Cflav_PD1715</name>
</gene>
<evidence type="ECO:0000256" key="1">
    <source>
        <dbReference type="SAM" id="Phobius"/>
    </source>
</evidence>
<keyword evidence="1" id="KW-1133">Transmembrane helix</keyword>
<dbReference type="STRING" id="320771.Cflav_PD1715"/>
<evidence type="ECO:0000313" key="2">
    <source>
        <dbReference type="EMBL" id="EEF58882.1"/>
    </source>
</evidence>
<feature type="transmembrane region" description="Helical" evidence="1">
    <location>
        <begin position="63"/>
        <end position="85"/>
    </location>
</feature>
<sequence length="99" mass="11970" precursor="true">MKTFAIILFAVMLWWLFVAILFARYYNQRIKQEAEKPVADIPQPDIPRPRWPTWREVLGRPTLFLIIPYVVSLHAFLFALIWPMFSVHRVYYPKAHKKR</sequence>
<dbReference type="RefSeq" id="WP_007417146.1">
    <property type="nucleotide sequence ID" value="NZ_ABOX02000036.1"/>
</dbReference>
<proteinExistence type="predicted"/>
<comment type="caution">
    <text evidence="2">The sequence shown here is derived from an EMBL/GenBank/DDBJ whole genome shotgun (WGS) entry which is preliminary data.</text>
</comment>
<organism evidence="2 3">
    <name type="scientific">Pedosphaera parvula (strain Ellin514)</name>
    <dbReference type="NCBI Taxonomy" id="320771"/>
    <lineage>
        <taxon>Bacteria</taxon>
        <taxon>Pseudomonadati</taxon>
        <taxon>Verrucomicrobiota</taxon>
        <taxon>Pedosphaerae</taxon>
        <taxon>Pedosphaerales</taxon>
        <taxon>Pedosphaeraceae</taxon>
        <taxon>Pedosphaera</taxon>
    </lineage>
</organism>
<dbReference type="AlphaFoldDB" id="B9XMV7"/>
<dbReference type="EMBL" id="ABOX02000036">
    <property type="protein sequence ID" value="EEF58882.1"/>
    <property type="molecule type" value="Genomic_DNA"/>
</dbReference>
<accession>B9XMV7</accession>
<keyword evidence="3" id="KW-1185">Reference proteome</keyword>
<evidence type="ECO:0000313" key="3">
    <source>
        <dbReference type="Proteomes" id="UP000003688"/>
    </source>
</evidence>
<name>B9XMV7_PEDPL</name>